<accession>A0A3G6RRT2</accession>
<feature type="signal peptide" evidence="2">
    <location>
        <begin position="1"/>
        <end position="19"/>
    </location>
</feature>
<keyword evidence="6" id="KW-1185">Reference proteome</keyword>
<name>A0A3G6RRT2_CHRLC</name>
<dbReference type="EMBL" id="CP033924">
    <property type="protein sequence ID" value="AZA82020.1"/>
    <property type="molecule type" value="Genomic_DNA"/>
</dbReference>
<proteinExistence type="predicted"/>
<sequence length="663" mass="72070">MRKSLFAIGLLAISYSVQAQILCHVDTGANMYVSEGTLVYSGGGVQTRDNGLVELHGNMMVVGATTDAFKTITTAGADKTDGGNIVLKMNDAANFATSTYGQLYIQGLSQAGITGIVTKEYRTNRQGNGNYFQQIALPFFGKAVSSLSTELGKTFGTTRSVNNANSVNNDLILKWNNTSAVSDHFANLSTTTNDGSGYYMLGSRNNNLNLDTPVSGSVFTLNGRPYAEFAAPVNLQNAGNVNFGPNGTFKNSYQEYYNTYIQDQFDLPNGSWTGTYGKNIYQFGNPFLTNLDLSKIGYIENGTITDGNNITNVMGIEYTSGTVVTQNSGGSSATYTTGAQIQTFDAATGIPVGDTGLLIKPMQPFIIKLRDNTAQTLNFNTLRRFKDVVRANGVDYNVNAAKMSHGNGNKSTDRGTIKQLAVIGLDANKNEIARTYYVVSSTATSGHQTSIASTVQAAATPMNLIGTFEEDAINGGYDNNYTGKYWLYINEANENNFQGKNVMLVNYDQTKIKYYKFEIKENAELIPTGTHPLSAGIGFYYKPENGSVQQAKQGDIIPVTNEEYNLYYGEPNGTLAVGKKEAKPSRTAVVYNPAITNYIVRFDPNWKKADIEVYDMSGKLVISKKAVDTSRDFVIELDGSVKNSYVVKIVSDKGETVNTKILK</sequence>
<organism evidence="4 5">
    <name type="scientific">Chryseobacterium lactis</name>
    <dbReference type="NCBI Taxonomy" id="1241981"/>
    <lineage>
        <taxon>Bacteria</taxon>
        <taxon>Pseudomonadati</taxon>
        <taxon>Bacteroidota</taxon>
        <taxon>Flavobacteriia</taxon>
        <taxon>Flavobacteriales</taxon>
        <taxon>Weeksellaceae</taxon>
        <taxon>Chryseobacterium group</taxon>
        <taxon>Chryseobacterium</taxon>
    </lineage>
</organism>
<dbReference type="InterPro" id="IPR026444">
    <property type="entry name" value="Secre_tail"/>
</dbReference>
<protein>
    <submittedName>
        <fullName evidence="3">T9SS C-terminal target domain-containing protein</fullName>
    </submittedName>
</protein>
<feature type="chain" id="PRO_5044594030" evidence="2">
    <location>
        <begin position="20"/>
        <end position="663"/>
    </location>
</feature>
<reference evidence="3 6" key="2">
    <citation type="submission" date="2018-11" db="EMBL/GenBank/DDBJ databases">
        <title>Proposal to divide the Flavobacteriaceae and reorganize its genera based on Amino Acid Identity values calculated from whole genome sequences.</title>
        <authorList>
            <person name="Nicholson A.C."/>
            <person name="Gulvik C.A."/>
            <person name="Whitney A.M."/>
            <person name="Humrighouse B.W."/>
            <person name="Bell M."/>
            <person name="Holmes B."/>
            <person name="Steigerwalt A.G."/>
            <person name="Villarma A."/>
            <person name="Sheth M."/>
            <person name="Batra D."/>
            <person name="Pryor J."/>
            <person name="Bernardet J.-F."/>
            <person name="Hugo C."/>
            <person name="Kampfer P."/>
            <person name="Newman J."/>
            <person name="McQuiston J.R."/>
        </authorList>
    </citation>
    <scope>NUCLEOTIDE SEQUENCE [LARGE SCALE GENOMIC DNA]</scope>
    <source>
        <strain evidence="3 6">KC_1864</strain>
    </source>
</reference>
<evidence type="ECO:0000313" key="4">
    <source>
        <dbReference type="EMBL" id="PNW11035.1"/>
    </source>
</evidence>
<dbReference type="KEGG" id="clac:EG342_08915"/>
<dbReference type="NCBIfam" id="TIGR04183">
    <property type="entry name" value="Por_Secre_tail"/>
    <property type="match status" value="1"/>
</dbReference>
<dbReference type="RefSeq" id="WP_103294250.1">
    <property type="nucleotide sequence ID" value="NZ_CP033924.1"/>
</dbReference>
<keyword evidence="1 2" id="KW-0732">Signal</keyword>
<evidence type="ECO:0000256" key="1">
    <source>
        <dbReference type="ARBA" id="ARBA00022729"/>
    </source>
</evidence>
<dbReference type="Proteomes" id="UP000236262">
    <property type="component" value="Unassembled WGS sequence"/>
</dbReference>
<dbReference type="AlphaFoldDB" id="A0A3G6RRT2"/>
<evidence type="ECO:0000256" key="2">
    <source>
        <dbReference type="SAM" id="SignalP"/>
    </source>
</evidence>
<dbReference type="Proteomes" id="UP000279972">
    <property type="component" value="Chromosome"/>
</dbReference>
<evidence type="ECO:0000313" key="3">
    <source>
        <dbReference type="EMBL" id="AZA82020.1"/>
    </source>
</evidence>
<evidence type="ECO:0000313" key="5">
    <source>
        <dbReference type="Proteomes" id="UP000236262"/>
    </source>
</evidence>
<gene>
    <name evidence="4" type="ORF">C1637_24355</name>
    <name evidence="3" type="ORF">EG342_08915</name>
</gene>
<reference evidence="4 5" key="1">
    <citation type="submission" date="2018-01" db="EMBL/GenBank/DDBJ databases">
        <title>Draft genome sequences of Chryseobacterium lactis NCTC11390, Chryseobacterium oncorhynchi 701B-08, and Chryseobacterium viscerum 687B-08.</title>
        <authorList>
            <person name="Jeong J.-J."/>
            <person name="Lee Y.J."/>
            <person name="Park B."/>
            <person name="Choi I.-G."/>
            <person name="Kim K.D."/>
        </authorList>
    </citation>
    <scope>NUCLEOTIDE SEQUENCE [LARGE SCALE GENOMIC DNA]</scope>
    <source>
        <strain evidence="4 5">NCTC11390</strain>
    </source>
</reference>
<evidence type="ECO:0000313" key="6">
    <source>
        <dbReference type="Proteomes" id="UP000279972"/>
    </source>
</evidence>
<dbReference type="EMBL" id="PPEH01000016">
    <property type="protein sequence ID" value="PNW11035.1"/>
    <property type="molecule type" value="Genomic_DNA"/>
</dbReference>
<dbReference type="OrthoDB" id="1272926at2"/>